<gene>
    <name evidence="3" type="ORF">J2X16_002371</name>
</gene>
<accession>A0ABU1Z8S3</accession>
<dbReference type="Proteomes" id="UP001180536">
    <property type="component" value="Unassembled WGS sequence"/>
</dbReference>
<feature type="signal peptide" evidence="2">
    <location>
        <begin position="1"/>
        <end position="21"/>
    </location>
</feature>
<feature type="compositionally biased region" description="Low complexity" evidence="1">
    <location>
        <begin position="61"/>
        <end position="70"/>
    </location>
</feature>
<evidence type="ECO:0000256" key="2">
    <source>
        <dbReference type="SAM" id="SignalP"/>
    </source>
</evidence>
<protein>
    <submittedName>
        <fullName evidence="3">Uncharacterized protein</fullName>
    </submittedName>
</protein>
<comment type="caution">
    <text evidence="3">The sequence shown here is derived from an EMBL/GenBank/DDBJ whole genome shotgun (WGS) entry which is preliminary data.</text>
</comment>
<evidence type="ECO:0000313" key="3">
    <source>
        <dbReference type="EMBL" id="MDR7297024.1"/>
    </source>
</evidence>
<name>A0ABU1Z8S3_9BURK</name>
<keyword evidence="2" id="KW-0732">Signal</keyword>
<keyword evidence="4" id="KW-1185">Reference proteome</keyword>
<feature type="region of interest" description="Disordered" evidence="1">
    <location>
        <begin position="42"/>
        <end position="84"/>
    </location>
</feature>
<evidence type="ECO:0000256" key="1">
    <source>
        <dbReference type="SAM" id="MobiDB-lite"/>
    </source>
</evidence>
<sequence length="178" mass="18167">MSGRICWLVMSWMALPAPRPASIRLGTPSAALIDAADEGDDAGAEAGVEAGGDAGPGDGGDVASVAGDGDPLPPQEATPATSKASAIQRAVDAAFKAVGILSLSIDMKCHAWRAATCPTVDAPASVTPWWASMAAVLFVAEERIHESSRFSDGSAGRQAVRAARAMIRSHRAGVMPKC</sequence>
<organism evidence="3 4">
    <name type="scientific">Pelomonas aquatica</name>
    <dbReference type="NCBI Taxonomy" id="431058"/>
    <lineage>
        <taxon>Bacteria</taxon>
        <taxon>Pseudomonadati</taxon>
        <taxon>Pseudomonadota</taxon>
        <taxon>Betaproteobacteria</taxon>
        <taxon>Burkholderiales</taxon>
        <taxon>Sphaerotilaceae</taxon>
        <taxon>Roseateles</taxon>
    </lineage>
</organism>
<reference evidence="3 4" key="1">
    <citation type="submission" date="2023-07" db="EMBL/GenBank/DDBJ databases">
        <title>Sorghum-associated microbial communities from plants grown in Nebraska, USA.</title>
        <authorList>
            <person name="Schachtman D."/>
        </authorList>
    </citation>
    <scope>NUCLEOTIDE SEQUENCE [LARGE SCALE GENOMIC DNA]</scope>
    <source>
        <strain evidence="3 4">BE310</strain>
    </source>
</reference>
<evidence type="ECO:0000313" key="4">
    <source>
        <dbReference type="Proteomes" id="UP001180536"/>
    </source>
</evidence>
<dbReference type="EMBL" id="JAVDXQ010000003">
    <property type="protein sequence ID" value="MDR7297024.1"/>
    <property type="molecule type" value="Genomic_DNA"/>
</dbReference>
<feature type="chain" id="PRO_5046707191" evidence="2">
    <location>
        <begin position="22"/>
        <end position="178"/>
    </location>
</feature>
<feature type="compositionally biased region" description="Gly residues" evidence="1">
    <location>
        <begin position="49"/>
        <end position="60"/>
    </location>
</feature>
<proteinExistence type="predicted"/>